<feature type="transmembrane region" description="Helical" evidence="6">
    <location>
        <begin position="231"/>
        <end position="248"/>
    </location>
</feature>
<feature type="compositionally biased region" description="Low complexity" evidence="5">
    <location>
        <begin position="25"/>
        <end position="44"/>
    </location>
</feature>
<feature type="domain" description="Sugar phosphate transporter" evidence="7">
    <location>
        <begin position="151"/>
        <end position="461"/>
    </location>
</feature>
<keyword evidence="3 6" id="KW-1133">Transmembrane helix</keyword>
<dbReference type="RefSeq" id="XP_025360278.1">
    <property type="nucleotide sequence ID" value="XM_025506892.1"/>
</dbReference>
<evidence type="ECO:0000256" key="1">
    <source>
        <dbReference type="ARBA" id="ARBA00004141"/>
    </source>
</evidence>
<dbReference type="InterPro" id="IPR004853">
    <property type="entry name" value="Sugar_P_trans_dom"/>
</dbReference>
<dbReference type="STRING" id="1569628.A0A316UK66"/>
<dbReference type="Pfam" id="PF03151">
    <property type="entry name" value="TPT"/>
    <property type="match status" value="1"/>
</dbReference>
<comment type="subcellular location">
    <subcellularLocation>
        <location evidence="1">Membrane</location>
        <topology evidence="1">Multi-pass membrane protein</topology>
    </subcellularLocation>
</comment>
<protein>
    <submittedName>
        <fullName evidence="8">TPT-domain-containing protein</fullName>
    </submittedName>
</protein>
<feature type="region of interest" description="Disordered" evidence="5">
    <location>
        <begin position="1"/>
        <end position="112"/>
    </location>
</feature>
<dbReference type="InterPro" id="IPR050186">
    <property type="entry name" value="TPT_transporter"/>
</dbReference>
<dbReference type="Proteomes" id="UP000245884">
    <property type="component" value="Unassembled WGS sequence"/>
</dbReference>
<feature type="region of interest" description="Disordered" evidence="5">
    <location>
        <begin position="474"/>
        <end position="559"/>
    </location>
</feature>
<dbReference type="GeneID" id="37028715"/>
<reference evidence="8 9" key="1">
    <citation type="journal article" date="2018" name="Mol. Biol. Evol.">
        <title>Broad Genomic Sampling Reveals a Smut Pathogenic Ancestry of the Fungal Clade Ustilaginomycotina.</title>
        <authorList>
            <person name="Kijpornyongpan T."/>
            <person name="Mondo S.J."/>
            <person name="Barry K."/>
            <person name="Sandor L."/>
            <person name="Lee J."/>
            <person name="Lipzen A."/>
            <person name="Pangilinan J."/>
            <person name="LaButti K."/>
            <person name="Hainaut M."/>
            <person name="Henrissat B."/>
            <person name="Grigoriev I.V."/>
            <person name="Spatafora J.W."/>
            <person name="Aime M.C."/>
        </authorList>
    </citation>
    <scope>NUCLEOTIDE SEQUENCE [LARGE SCALE GENOMIC DNA]</scope>
    <source>
        <strain evidence="8 9">MCA 5214</strain>
    </source>
</reference>
<dbReference type="InterPro" id="IPR037185">
    <property type="entry name" value="EmrE-like"/>
</dbReference>
<accession>A0A316UK66</accession>
<feature type="compositionally biased region" description="Basic and acidic residues" evidence="5">
    <location>
        <begin position="13"/>
        <end position="24"/>
    </location>
</feature>
<feature type="compositionally biased region" description="Low complexity" evidence="5">
    <location>
        <begin position="68"/>
        <end position="84"/>
    </location>
</feature>
<dbReference type="OrthoDB" id="18894at2759"/>
<evidence type="ECO:0000256" key="2">
    <source>
        <dbReference type="ARBA" id="ARBA00022692"/>
    </source>
</evidence>
<proteinExistence type="predicted"/>
<dbReference type="SUPFAM" id="SSF103481">
    <property type="entry name" value="Multidrug resistance efflux transporter EmrE"/>
    <property type="match status" value="2"/>
</dbReference>
<feature type="compositionally biased region" description="Basic and acidic residues" evidence="5">
    <location>
        <begin position="536"/>
        <end position="546"/>
    </location>
</feature>
<evidence type="ECO:0000256" key="4">
    <source>
        <dbReference type="ARBA" id="ARBA00023136"/>
    </source>
</evidence>
<feature type="transmembrane region" description="Helical" evidence="6">
    <location>
        <begin position="309"/>
        <end position="330"/>
    </location>
</feature>
<evidence type="ECO:0000256" key="3">
    <source>
        <dbReference type="ARBA" id="ARBA00022989"/>
    </source>
</evidence>
<dbReference type="AlphaFoldDB" id="A0A316UK66"/>
<feature type="transmembrane region" description="Helical" evidence="6">
    <location>
        <begin position="286"/>
        <end position="303"/>
    </location>
</feature>
<feature type="transmembrane region" description="Helical" evidence="6">
    <location>
        <begin position="416"/>
        <end position="438"/>
    </location>
</feature>
<keyword evidence="9" id="KW-1185">Reference proteome</keyword>
<dbReference type="EMBL" id="KZ819675">
    <property type="protein sequence ID" value="PWN25666.1"/>
    <property type="molecule type" value="Genomic_DNA"/>
</dbReference>
<keyword evidence="2 6" id="KW-0812">Transmembrane</keyword>
<organism evidence="8 9">
    <name type="scientific">Jaminaea rosea</name>
    <dbReference type="NCBI Taxonomy" id="1569628"/>
    <lineage>
        <taxon>Eukaryota</taxon>
        <taxon>Fungi</taxon>
        <taxon>Dikarya</taxon>
        <taxon>Basidiomycota</taxon>
        <taxon>Ustilaginomycotina</taxon>
        <taxon>Exobasidiomycetes</taxon>
        <taxon>Microstromatales</taxon>
        <taxon>Microstromatales incertae sedis</taxon>
        <taxon>Jaminaea</taxon>
    </lineage>
</organism>
<feature type="transmembrane region" description="Helical" evidence="6">
    <location>
        <begin position="382"/>
        <end position="404"/>
    </location>
</feature>
<dbReference type="GO" id="GO:0016020">
    <property type="term" value="C:membrane"/>
    <property type="evidence" value="ECO:0007669"/>
    <property type="project" value="UniProtKB-SubCell"/>
</dbReference>
<sequence>MTPSSSYPPSGREAPHHSIGRDSQDSSSSAEGSASSSSSSSSSSRRLRSERKAARPPPRASSMDRPKAPNAAAQAVAASSSSTSRYRDEEESLSGGRLRLPPQYPYDQPERSTPLLRSASHLLRREPEEIRMLAQPSRIKTQEEFWKRGVVVGALILSWYFFSMLISVYNKWMFDPSKRVLPYPIFVTSIHMIVQFSIAASLLALFDRNGNVELIPRQPNGRRRRPSGKDWISKVFPCALATALDIGLSNTSLKSITLTLYTMCKSSNLVFVLLFAFLFKLEKLRWNLVAVIIIITVGVIMMVSAETELVVIGAVQVLLASCMGGLRWALTQMLLEKEKLGMNNPVATIFWLCPPMALLLLVTSSIVESWGAIFASEGFHNGLWHLIKTLAMILFPGFLAFCMSLSEYALIQRTSVVTLSVAGILKEVLTVILASVIFDDRLTPVNITGLCIAIGGIAAYNYIKYRSLKRKEQREEQGLRGEDGEEEEGQGKGYSRVAMNDQEEAEAEGRPLFVAPPTPSVAKGSHPLAVSDPVDEERRRKAREEEASMDGWESSGFQLSSDGFYDAVEGEAMASGGARGKA</sequence>
<dbReference type="PANTHER" id="PTHR11132">
    <property type="entry name" value="SOLUTE CARRIER FAMILY 35"/>
    <property type="match status" value="1"/>
</dbReference>
<feature type="transmembrane region" description="Helical" evidence="6">
    <location>
        <begin position="181"/>
        <end position="206"/>
    </location>
</feature>
<feature type="transmembrane region" description="Helical" evidence="6">
    <location>
        <begin position="260"/>
        <end position="279"/>
    </location>
</feature>
<keyword evidence="4 6" id="KW-0472">Membrane</keyword>
<evidence type="ECO:0000313" key="8">
    <source>
        <dbReference type="EMBL" id="PWN25666.1"/>
    </source>
</evidence>
<evidence type="ECO:0000256" key="5">
    <source>
        <dbReference type="SAM" id="MobiDB-lite"/>
    </source>
</evidence>
<feature type="transmembrane region" description="Helical" evidence="6">
    <location>
        <begin position="150"/>
        <end position="169"/>
    </location>
</feature>
<name>A0A316UK66_9BASI</name>
<evidence type="ECO:0000313" key="9">
    <source>
        <dbReference type="Proteomes" id="UP000245884"/>
    </source>
</evidence>
<gene>
    <name evidence="8" type="ORF">BDZ90DRAFT_234096</name>
</gene>
<feature type="transmembrane region" description="Helical" evidence="6">
    <location>
        <begin position="444"/>
        <end position="463"/>
    </location>
</feature>
<evidence type="ECO:0000259" key="7">
    <source>
        <dbReference type="Pfam" id="PF03151"/>
    </source>
</evidence>
<evidence type="ECO:0000256" key="6">
    <source>
        <dbReference type="SAM" id="Phobius"/>
    </source>
</evidence>